<gene>
    <name evidence="1" type="ORF">NPIL_491771</name>
</gene>
<keyword evidence="2" id="KW-1185">Reference proteome</keyword>
<comment type="caution">
    <text evidence="1">The sequence shown here is derived from an EMBL/GenBank/DDBJ whole genome shotgun (WGS) entry which is preliminary data.</text>
</comment>
<name>A0A8X6NA76_NEPPI</name>
<dbReference type="Proteomes" id="UP000887013">
    <property type="component" value="Unassembled WGS sequence"/>
</dbReference>
<evidence type="ECO:0000313" key="2">
    <source>
        <dbReference type="Proteomes" id="UP000887013"/>
    </source>
</evidence>
<dbReference type="EMBL" id="BMAW01102011">
    <property type="protein sequence ID" value="GFT02258.1"/>
    <property type="molecule type" value="Genomic_DNA"/>
</dbReference>
<proteinExistence type="predicted"/>
<reference evidence="1" key="1">
    <citation type="submission" date="2020-08" db="EMBL/GenBank/DDBJ databases">
        <title>Multicomponent nature underlies the extraordinary mechanical properties of spider dragline silk.</title>
        <authorList>
            <person name="Kono N."/>
            <person name="Nakamura H."/>
            <person name="Mori M."/>
            <person name="Yoshida Y."/>
            <person name="Ohtoshi R."/>
            <person name="Malay A.D."/>
            <person name="Moran D.A.P."/>
            <person name="Tomita M."/>
            <person name="Numata K."/>
            <person name="Arakawa K."/>
        </authorList>
    </citation>
    <scope>NUCLEOTIDE SEQUENCE</scope>
</reference>
<sequence length="71" mass="7897">MSSEEVDLRDGVKIFRNLRISVEALVGGCQVVDESLDLWDRDLSHRVGGARVVLKRTVLLGSTEGSRIHFC</sequence>
<evidence type="ECO:0000313" key="1">
    <source>
        <dbReference type="EMBL" id="GFT02258.1"/>
    </source>
</evidence>
<protein>
    <submittedName>
        <fullName evidence="1">Uncharacterized protein</fullName>
    </submittedName>
</protein>
<accession>A0A8X6NA76</accession>
<dbReference type="AlphaFoldDB" id="A0A8X6NA76"/>
<organism evidence="1 2">
    <name type="scientific">Nephila pilipes</name>
    <name type="common">Giant wood spider</name>
    <name type="synonym">Nephila maculata</name>
    <dbReference type="NCBI Taxonomy" id="299642"/>
    <lineage>
        <taxon>Eukaryota</taxon>
        <taxon>Metazoa</taxon>
        <taxon>Ecdysozoa</taxon>
        <taxon>Arthropoda</taxon>
        <taxon>Chelicerata</taxon>
        <taxon>Arachnida</taxon>
        <taxon>Araneae</taxon>
        <taxon>Araneomorphae</taxon>
        <taxon>Entelegynae</taxon>
        <taxon>Araneoidea</taxon>
        <taxon>Nephilidae</taxon>
        <taxon>Nephila</taxon>
    </lineage>
</organism>